<feature type="compositionally biased region" description="Basic and acidic residues" evidence="1">
    <location>
        <begin position="200"/>
        <end position="212"/>
    </location>
</feature>
<feature type="compositionally biased region" description="Basic residues" evidence="1">
    <location>
        <begin position="560"/>
        <end position="572"/>
    </location>
</feature>
<gene>
    <name evidence="2" type="ORF">BDV95DRAFT_588742</name>
</gene>
<feature type="compositionally biased region" description="Polar residues" evidence="1">
    <location>
        <begin position="385"/>
        <end position="397"/>
    </location>
</feature>
<reference evidence="2 3" key="1">
    <citation type="submission" date="2020-01" db="EMBL/GenBank/DDBJ databases">
        <authorList>
            <consortium name="DOE Joint Genome Institute"/>
            <person name="Haridas S."/>
            <person name="Albert R."/>
            <person name="Binder M."/>
            <person name="Bloem J."/>
            <person name="Labutti K."/>
            <person name="Salamov A."/>
            <person name="Andreopoulos B."/>
            <person name="Baker S.E."/>
            <person name="Barry K."/>
            <person name="Bills G."/>
            <person name="Bluhm B.H."/>
            <person name="Cannon C."/>
            <person name="Castanera R."/>
            <person name="Culley D.E."/>
            <person name="Daum C."/>
            <person name="Ezra D."/>
            <person name="Gonzalez J.B."/>
            <person name="Henrissat B."/>
            <person name="Kuo A."/>
            <person name="Liang C."/>
            <person name="Lipzen A."/>
            <person name="Lutzoni F."/>
            <person name="Magnuson J."/>
            <person name="Mondo S."/>
            <person name="Nolan M."/>
            <person name="Ohm R."/>
            <person name="Pangilinan J."/>
            <person name="Park H.-J.H."/>
            <person name="Ramirez L."/>
            <person name="Alfaro M."/>
            <person name="Sun H."/>
            <person name="Tritt A."/>
            <person name="Yoshinaga Y."/>
            <person name="Zwiers L.-H.L."/>
            <person name="Turgeon B.G."/>
            <person name="Goodwin S.B."/>
            <person name="Spatafora J.W."/>
            <person name="Crous P.W."/>
            <person name="Grigoriev I.V."/>
        </authorList>
    </citation>
    <scope>NUCLEOTIDE SEQUENCE [LARGE SCALE GENOMIC DNA]</scope>
    <source>
        <strain evidence="2 3">CBS 611.86</strain>
    </source>
</reference>
<feature type="region of interest" description="Disordered" evidence="1">
    <location>
        <begin position="685"/>
        <end position="802"/>
    </location>
</feature>
<accession>A0A7C8HY60</accession>
<feature type="compositionally biased region" description="Acidic residues" evidence="1">
    <location>
        <begin position="341"/>
        <end position="370"/>
    </location>
</feature>
<proteinExistence type="predicted"/>
<dbReference type="Proteomes" id="UP000481861">
    <property type="component" value="Unassembled WGS sequence"/>
</dbReference>
<evidence type="ECO:0000313" key="2">
    <source>
        <dbReference type="EMBL" id="KAF2864617.1"/>
    </source>
</evidence>
<feature type="region of interest" description="Disordered" evidence="1">
    <location>
        <begin position="1"/>
        <end position="85"/>
    </location>
</feature>
<feature type="region of interest" description="Disordered" evidence="1">
    <location>
        <begin position="336"/>
        <end position="574"/>
    </location>
</feature>
<keyword evidence="3" id="KW-1185">Reference proteome</keyword>
<evidence type="ECO:0000313" key="3">
    <source>
        <dbReference type="Proteomes" id="UP000481861"/>
    </source>
</evidence>
<name>A0A7C8HY60_9PLEO</name>
<feature type="compositionally biased region" description="Low complexity" evidence="1">
    <location>
        <begin position="776"/>
        <end position="802"/>
    </location>
</feature>
<sequence length="901" mass="98573">MAPSPRKSAPPAFDPAWHETHTAFLDPSSLPVSRAPRAWEHKQETKVTSDGKEKKVWRRYTLRSQSTNTLAPDEEHDSRSRPVKRLQHMSPRAMRTFAAIPKGQKPRAFQAMRYDRWKTALPRKKKALAHMPVTHMDDENDIIDNILDATDTTNTTASDVSNNTFTEQQLVQASEPAENPTVVEENMDRRSTFTFRVHEERNDEMTESHKDLSQASPESGADDDNTLMYLFGSPVKGTTSLERDLPVEDVTYPSLPEEYEETGTTCGPESIVIEDVQILEDLSEESNNARAATVGLVQERVESTHNLEEEQIIEPAPTDPTEVFYPLLDPETLLQEKTESPEEVEEAQETDPAEDEEMSDIMENSTEDASSEQYKDENELEDSAGTAQDEFTLTEASLQLDIQRDMDLIQDSEPPATSQEVEPTVIDDAEANQVAAIGDATMSVGEEQTTTRPESPLKPAGQDAHASSLDDIANAKQKVVPIARRESLQNRRDSGAIRDALASPRKVLQDKDPNSPSKYDNDATLDLSQTLTLYMDSQPPGSPTQEQADTEDAEDTKSGRNSRRSSRMRKSRLPALASTILQMQTPKISIRRADGGEPIVLKRTEAQELGLMTRSNTRKNKQGCLGVALRLLKLDTEPLPTSVDEPARELKPGKKHVRWNSQLEHFQEGTDTVANMLAEAESLATPDELSAANPVSTPSAKPRAKQSRDKNSTPKIRRVRGLGTTNGTPGKALLAPTSFLPEAVAGADADADAKEAPPAQRLPKPKTSRVKKMPVAPAFASASASASTDTVPSTPSSKPLPSLEIAPVGIALALAPPQKPERVPSTKERKSRLATPKRVRLPPPTSSLPPVGKENVQRMGIAASPAKKSPKKSLPAPQVVIPAAVGGGAETGLPRRRGRKL</sequence>
<feature type="compositionally biased region" description="Basic and acidic residues" evidence="1">
    <location>
        <begin position="483"/>
        <end position="496"/>
    </location>
</feature>
<feature type="compositionally biased region" description="Basic residues" evidence="1">
    <location>
        <begin position="763"/>
        <end position="772"/>
    </location>
</feature>
<feature type="region of interest" description="Disordered" evidence="1">
    <location>
        <begin position="305"/>
        <end position="324"/>
    </location>
</feature>
<protein>
    <submittedName>
        <fullName evidence="2">Uncharacterized protein</fullName>
    </submittedName>
</protein>
<feature type="compositionally biased region" description="Basic residues" evidence="1">
    <location>
        <begin position="829"/>
        <end position="840"/>
    </location>
</feature>
<comment type="caution">
    <text evidence="2">The sequence shown here is derived from an EMBL/GenBank/DDBJ whole genome shotgun (WGS) entry which is preliminary data.</text>
</comment>
<feature type="region of interest" description="Disordered" evidence="1">
    <location>
        <begin position="200"/>
        <end position="224"/>
    </location>
</feature>
<feature type="compositionally biased region" description="Basic and acidic residues" evidence="1">
    <location>
        <begin position="37"/>
        <end position="54"/>
    </location>
</feature>
<evidence type="ECO:0000256" key="1">
    <source>
        <dbReference type="SAM" id="MobiDB-lite"/>
    </source>
</evidence>
<dbReference type="AlphaFoldDB" id="A0A7C8HY60"/>
<feature type="compositionally biased region" description="Basic and acidic residues" evidence="1">
    <location>
        <begin position="819"/>
        <end position="828"/>
    </location>
</feature>
<feature type="compositionally biased region" description="Low complexity" evidence="1">
    <location>
        <begin position="862"/>
        <end position="876"/>
    </location>
</feature>
<dbReference type="EMBL" id="JAADJZ010000045">
    <property type="protein sequence ID" value="KAF2864617.1"/>
    <property type="molecule type" value="Genomic_DNA"/>
</dbReference>
<dbReference type="OrthoDB" id="4207369at2759"/>
<organism evidence="2 3">
    <name type="scientific">Massariosphaeria phaeospora</name>
    <dbReference type="NCBI Taxonomy" id="100035"/>
    <lineage>
        <taxon>Eukaryota</taxon>
        <taxon>Fungi</taxon>
        <taxon>Dikarya</taxon>
        <taxon>Ascomycota</taxon>
        <taxon>Pezizomycotina</taxon>
        <taxon>Dothideomycetes</taxon>
        <taxon>Pleosporomycetidae</taxon>
        <taxon>Pleosporales</taxon>
        <taxon>Pleosporales incertae sedis</taxon>
        <taxon>Massariosphaeria</taxon>
    </lineage>
</organism>
<feature type="region of interest" description="Disordered" evidence="1">
    <location>
        <begin position="814"/>
        <end position="876"/>
    </location>
</feature>